<sequence length="626" mass="71239">MASTGMFVLIIWVNDDPIKGNVVKVTNIAEPRKAFNEYSVGEKVTAKCPGFRGVHNGVIAMIGSLEEKQQLEDCLKGDQFNQLVKTYVNKDQEERTEKIPDKTSSKTPVVKPVVPVKKRKDTKRKGYTQTSRVARELEVTELHQQLEENRYLPISQVIRESMDILVTDSRPATPERDVCIDCTVLQEQVQSNTNQICGLQNQLQSYNSQLLSTKSQLQSSLNLNQSLQHQLSNLQYYVQIMWSKNPGWFQSSRNDPSTCYRGESSFQQHSNNNQQISTPQPSTPQPSTPQPSTPKSSTTQSSTPQPSTTQVTFATSQNETLDISCIPVSTTPIANSSFIQDTAASSTVAFYNNYTQEILEAKVSKVKNFSKCAKVLLRLLYSDQERQGRSISGVAANSKYEAKPALQHPNRIQVIYDIIIKRWPTVSKKEINGKLAECLKPSACNLYQNCSDQKKKIEDLQSENKRCKDTRQRDLERKDDEFRKLSKEVKSLELDKQIMQSNLCQNCSDQKKKIEGLQSENKRCKETRQRDLERKDDEFRKLSKEVKSLELDKQIMQSKELERKNDEIKKLSKEIHSSKERVKSGPPSAGGFGCHSCDRCRAVYLTREELANHQYRFKLQIGDGLT</sequence>
<gene>
    <name evidence="3" type="ORF">MGAL_10B054964</name>
</gene>
<proteinExistence type="predicted"/>
<evidence type="ECO:0000313" key="4">
    <source>
        <dbReference type="Proteomes" id="UP000596742"/>
    </source>
</evidence>
<comment type="caution">
    <text evidence="3">The sequence shown here is derived from an EMBL/GenBank/DDBJ whole genome shotgun (WGS) entry which is preliminary data.</text>
</comment>
<accession>A0A8B6CT63</accession>
<protein>
    <recommendedName>
        <fullName evidence="5">BEN domain-containing protein</fullName>
    </recommendedName>
</protein>
<evidence type="ECO:0008006" key="5">
    <source>
        <dbReference type="Google" id="ProtNLM"/>
    </source>
</evidence>
<dbReference type="Proteomes" id="UP000596742">
    <property type="component" value="Unassembled WGS sequence"/>
</dbReference>
<name>A0A8B6CT63_MYTGA</name>
<dbReference type="EMBL" id="UYJE01002233">
    <property type="protein sequence ID" value="VDI08750.1"/>
    <property type="molecule type" value="Genomic_DNA"/>
</dbReference>
<dbReference type="OrthoDB" id="6122935at2759"/>
<evidence type="ECO:0000256" key="1">
    <source>
        <dbReference type="SAM" id="Coils"/>
    </source>
</evidence>
<dbReference type="AlphaFoldDB" id="A0A8B6CT63"/>
<feature type="compositionally biased region" description="Pro residues" evidence="2">
    <location>
        <begin position="281"/>
        <end position="292"/>
    </location>
</feature>
<feature type="compositionally biased region" description="Low complexity" evidence="2">
    <location>
        <begin position="293"/>
        <end position="310"/>
    </location>
</feature>
<evidence type="ECO:0000256" key="2">
    <source>
        <dbReference type="SAM" id="MobiDB-lite"/>
    </source>
</evidence>
<keyword evidence="1" id="KW-0175">Coiled coil</keyword>
<feature type="coiled-coil region" evidence="1">
    <location>
        <begin position="450"/>
        <end position="581"/>
    </location>
</feature>
<feature type="compositionally biased region" description="Low complexity" evidence="2">
    <location>
        <begin position="264"/>
        <end position="280"/>
    </location>
</feature>
<organism evidence="3 4">
    <name type="scientific">Mytilus galloprovincialis</name>
    <name type="common">Mediterranean mussel</name>
    <dbReference type="NCBI Taxonomy" id="29158"/>
    <lineage>
        <taxon>Eukaryota</taxon>
        <taxon>Metazoa</taxon>
        <taxon>Spiralia</taxon>
        <taxon>Lophotrochozoa</taxon>
        <taxon>Mollusca</taxon>
        <taxon>Bivalvia</taxon>
        <taxon>Autobranchia</taxon>
        <taxon>Pteriomorphia</taxon>
        <taxon>Mytilida</taxon>
        <taxon>Mytiloidea</taxon>
        <taxon>Mytilidae</taxon>
        <taxon>Mytilinae</taxon>
        <taxon>Mytilus</taxon>
    </lineage>
</organism>
<evidence type="ECO:0000313" key="3">
    <source>
        <dbReference type="EMBL" id="VDI08750.1"/>
    </source>
</evidence>
<keyword evidence="4" id="KW-1185">Reference proteome</keyword>
<reference evidence="3" key="1">
    <citation type="submission" date="2018-11" db="EMBL/GenBank/DDBJ databases">
        <authorList>
            <person name="Alioto T."/>
            <person name="Alioto T."/>
        </authorList>
    </citation>
    <scope>NUCLEOTIDE SEQUENCE</scope>
</reference>
<feature type="region of interest" description="Disordered" evidence="2">
    <location>
        <begin position="253"/>
        <end position="313"/>
    </location>
</feature>